<keyword evidence="1" id="KW-0812">Transmembrane</keyword>
<dbReference type="SUPFAM" id="SSF160574">
    <property type="entry name" value="BT0923-like"/>
    <property type="match status" value="1"/>
</dbReference>
<dbReference type="Gene3D" id="3.40.1420.30">
    <property type="match status" value="1"/>
</dbReference>
<evidence type="ECO:0000313" key="4">
    <source>
        <dbReference type="Proteomes" id="UP000823612"/>
    </source>
</evidence>
<accession>A0A9D9H392</accession>
<feature type="domain" description="Putative beta-lactamase-inhibitor-like PepSY-like" evidence="2">
    <location>
        <begin position="78"/>
        <end position="157"/>
    </location>
</feature>
<proteinExistence type="predicted"/>
<name>A0A9D9H392_9BACT</name>
<gene>
    <name evidence="3" type="ORF">IAB08_07410</name>
</gene>
<dbReference type="EMBL" id="JADIMZ010000110">
    <property type="protein sequence ID" value="MBO8433103.1"/>
    <property type="molecule type" value="Genomic_DNA"/>
</dbReference>
<evidence type="ECO:0000259" key="2">
    <source>
        <dbReference type="Pfam" id="PF11396"/>
    </source>
</evidence>
<evidence type="ECO:0000313" key="3">
    <source>
        <dbReference type="EMBL" id="MBO8433103.1"/>
    </source>
</evidence>
<reference evidence="3" key="1">
    <citation type="submission" date="2020-10" db="EMBL/GenBank/DDBJ databases">
        <authorList>
            <person name="Gilroy R."/>
        </authorList>
    </citation>
    <scope>NUCLEOTIDE SEQUENCE</scope>
    <source>
        <strain evidence="3">2889</strain>
    </source>
</reference>
<keyword evidence="1" id="KW-1133">Transmembrane helix</keyword>
<comment type="caution">
    <text evidence="3">The sequence shown here is derived from an EMBL/GenBank/DDBJ whole genome shotgun (WGS) entry which is preliminary data.</text>
</comment>
<dbReference type="Proteomes" id="UP000823612">
    <property type="component" value="Unassembled WGS sequence"/>
</dbReference>
<evidence type="ECO:0000256" key="1">
    <source>
        <dbReference type="SAM" id="Phobius"/>
    </source>
</evidence>
<organism evidence="3 4">
    <name type="scientific">Candidatus Pullibacteroides excrementavium</name>
    <dbReference type="NCBI Taxonomy" id="2840905"/>
    <lineage>
        <taxon>Bacteria</taxon>
        <taxon>Pseudomonadati</taxon>
        <taxon>Bacteroidota</taxon>
        <taxon>Bacteroidia</taxon>
        <taxon>Bacteroidales</taxon>
        <taxon>Candidatus Pullibacteroides</taxon>
    </lineage>
</organism>
<feature type="transmembrane region" description="Helical" evidence="1">
    <location>
        <begin position="16"/>
        <end position="38"/>
    </location>
</feature>
<keyword evidence="1" id="KW-0472">Membrane</keyword>
<reference evidence="3" key="2">
    <citation type="journal article" date="2021" name="PeerJ">
        <title>Extensive microbial diversity within the chicken gut microbiome revealed by metagenomics and culture.</title>
        <authorList>
            <person name="Gilroy R."/>
            <person name="Ravi A."/>
            <person name="Getino M."/>
            <person name="Pursley I."/>
            <person name="Horton D.L."/>
            <person name="Alikhan N.F."/>
            <person name="Baker D."/>
            <person name="Gharbi K."/>
            <person name="Hall N."/>
            <person name="Watson M."/>
            <person name="Adriaenssens E.M."/>
            <person name="Foster-Nyarko E."/>
            <person name="Jarju S."/>
            <person name="Secka A."/>
            <person name="Antonio M."/>
            <person name="Oren A."/>
            <person name="Chaudhuri R.R."/>
            <person name="La Ragione R."/>
            <person name="Hildebrand F."/>
            <person name="Pallen M.J."/>
        </authorList>
    </citation>
    <scope>NUCLEOTIDE SEQUENCE</scope>
    <source>
        <strain evidence="3">2889</strain>
    </source>
</reference>
<dbReference type="Pfam" id="PF11396">
    <property type="entry name" value="PepSY_like"/>
    <property type="match status" value="1"/>
</dbReference>
<sequence length="164" mass="19067">MTTNSQKNPMPKWKKWLLGLGIPTGIIVIALALSPFWADYEKPILRDQLPEPAQVFLQTHYGNSKTALARKDVEWLEKEYEVILTDGIQITFDRHGEWKEIKHKAGCVPMDIVPAPIQEYINENHPGLCVREISQDRRKIEVELTNRLELTFSKKNFLLIDWDD</sequence>
<dbReference type="InterPro" id="IPR021533">
    <property type="entry name" value="PepSY-like"/>
</dbReference>
<dbReference type="AlphaFoldDB" id="A0A9D9H392"/>
<protein>
    <submittedName>
        <fullName evidence="3">PepSY-like domain-containing protein</fullName>
    </submittedName>
</protein>